<dbReference type="KEGG" id="pti:PHATRDRAFT_48133"/>
<gene>
    <name evidence="5" type="ORF">PHATRDRAFT_48133</name>
</gene>
<dbReference type="OrthoDB" id="45978at2759"/>
<dbReference type="InterPro" id="IPR000073">
    <property type="entry name" value="AB_hydrolase_1"/>
</dbReference>
<dbReference type="EMBL" id="CM000618">
    <property type="protein sequence ID" value="EEC45942.1"/>
    <property type="molecule type" value="Genomic_DNA"/>
</dbReference>
<dbReference type="GeneID" id="7203481"/>
<comment type="similarity">
    <text evidence="1">Belongs to the peptidase S33 family.</text>
</comment>
<dbReference type="OMA" id="FEWDIID"/>
<evidence type="ECO:0000256" key="2">
    <source>
        <dbReference type="ARBA" id="ARBA00022801"/>
    </source>
</evidence>
<dbReference type="HOGENOM" id="CLU_770438_0_0_1"/>
<dbReference type="SUPFAM" id="SSF53474">
    <property type="entry name" value="alpha/beta-Hydrolases"/>
    <property type="match status" value="1"/>
</dbReference>
<accession>B7G635</accession>
<evidence type="ECO:0000259" key="4">
    <source>
        <dbReference type="Pfam" id="PF00561"/>
    </source>
</evidence>
<feature type="region of interest" description="Disordered" evidence="3">
    <location>
        <begin position="1"/>
        <end position="29"/>
    </location>
</feature>
<dbReference type="AlphaFoldDB" id="B7G635"/>
<feature type="compositionally biased region" description="Acidic residues" evidence="3">
    <location>
        <begin position="14"/>
        <end position="24"/>
    </location>
</feature>
<feature type="domain" description="AB hydrolase-1" evidence="4">
    <location>
        <begin position="113"/>
        <end position="327"/>
    </location>
</feature>
<dbReference type="InterPro" id="IPR002410">
    <property type="entry name" value="Peptidase_S33"/>
</dbReference>
<dbReference type="InParanoid" id="B7G635"/>
<evidence type="ECO:0000313" key="5">
    <source>
        <dbReference type="EMBL" id="EEC45942.1"/>
    </source>
</evidence>
<dbReference type="Gene3D" id="3.40.50.1820">
    <property type="entry name" value="alpha/beta hydrolase"/>
    <property type="match status" value="1"/>
</dbReference>
<dbReference type="Pfam" id="PF00561">
    <property type="entry name" value="Abhydrolase_1"/>
    <property type="match status" value="1"/>
</dbReference>
<proteinExistence type="inferred from homology"/>
<dbReference type="GO" id="GO:0008233">
    <property type="term" value="F:peptidase activity"/>
    <property type="evidence" value="ECO:0007669"/>
    <property type="project" value="InterPro"/>
</dbReference>
<dbReference type="InterPro" id="IPR029058">
    <property type="entry name" value="AB_hydrolase_fold"/>
</dbReference>
<keyword evidence="6" id="KW-1185">Reference proteome</keyword>
<dbReference type="PRINTS" id="PR00793">
    <property type="entry name" value="PROAMNOPTASE"/>
</dbReference>
<dbReference type="PANTHER" id="PTHR43798">
    <property type="entry name" value="MONOACYLGLYCEROL LIPASE"/>
    <property type="match status" value="1"/>
</dbReference>
<evidence type="ECO:0000313" key="6">
    <source>
        <dbReference type="Proteomes" id="UP000000759"/>
    </source>
</evidence>
<sequence>MLPAHLQLSRMDKEDAEDSSDETDEARRHQQRLEFPAKSELSSIIPKHPPLGLTGVLCDSHSITIPQRGVLHYTVFRPRNLDDQMPPPLVCMAGGPLMPSTYLSPLVHLITNRSIVFYNPLGVGQSKADSHVNLTDLKGMVFDFECLISRLPVKHFHLLGHSFGGILAYEYLCHQVRGHSIFNCLSVILSSAPVSVQAAMDECNVLLDEIRIELGNDGAEETDVQNLFSQRHECRTQPIPLPLQQSYQMAGFYSSPKGLVAVQKYVARRWRSENDDCLTTRNLPPALILRGQYDFVTSDMANAWGELFPTSQSMTLAGCSHFAMLEDESMYKSILDVFLRDNDPAQDDFIVLPNGVKVRR</sequence>
<dbReference type="RefSeq" id="XP_002182655.1">
    <property type="nucleotide sequence ID" value="XM_002182619.1"/>
</dbReference>
<dbReference type="PANTHER" id="PTHR43798:SF33">
    <property type="entry name" value="HYDROLASE, PUTATIVE (AFU_ORTHOLOGUE AFUA_2G14860)-RELATED"/>
    <property type="match status" value="1"/>
</dbReference>
<dbReference type="ESTHER" id="phatc-b7g635">
    <property type="family name" value="Proline_iminopeptidase"/>
</dbReference>
<reference evidence="5 6" key="1">
    <citation type="journal article" date="2008" name="Nature">
        <title>The Phaeodactylum genome reveals the evolutionary history of diatom genomes.</title>
        <authorList>
            <person name="Bowler C."/>
            <person name="Allen A.E."/>
            <person name="Badger J.H."/>
            <person name="Grimwood J."/>
            <person name="Jabbari K."/>
            <person name="Kuo A."/>
            <person name="Maheswari U."/>
            <person name="Martens C."/>
            <person name="Maumus F."/>
            <person name="Otillar R.P."/>
            <person name="Rayko E."/>
            <person name="Salamov A."/>
            <person name="Vandepoele K."/>
            <person name="Beszteri B."/>
            <person name="Gruber A."/>
            <person name="Heijde M."/>
            <person name="Katinka M."/>
            <person name="Mock T."/>
            <person name="Valentin K."/>
            <person name="Verret F."/>
            <person name="Berges J.A."/>
            <person name="Brownlee C."/>
            <person name="Cadoret J.P."/>
            <person name="Chiovitti A."/>
            <person name="Choi C.J."/>
            <person name="Coesel S."/>
            <person name="De Martino A."/>
            <person name="Detter J.C."/>
            <person name="Durkin C."/>
            <person name="Falciatore A."/>
            <person name="Fournet J."/>
            <person name="Haruta M."/>
            <person name="Huysman M.J."/>
            <person name="Jenkins B.D."/>
            <person name="Jiroutova K."/>
            <person name="Jorgensen R.E."/>
            <person name="Joubert Y."/>
            <person name="Kaplan A."/>
            <person name="Kroger N."/>
            <person name="Kroth P.G."/>
            <person name="La Roche J."/>
            <person name="Lindquist E."/>
            <person name="Lommer M."/>
            <person name="Martin-Jezequel V."/>
            <person name="Lopez P.J."/>
            <person name="Lucas S."/>
            <person name="Mangogna M."/>
            <person name="McGinnis K."/>
            <person name="Medlin L.K."/>
            <person name="Montsant A."/>
            <person name="Oudot-Le Secq M.P."/>
            <person name="Napoli C."/>
            <person name="Obornik M."/>
            <person name="Parker M.S."/>
            <person name="Petit J.L."/>
            <person name="Porcel B.M."/>
            <person name="Poulsen N."/>
            <person name="Robison M."/>
            <person name="Rychlewski L."/>
            <person name="Rynearson T.A."/>
            <person name="Schmutz J."/>
            <person name="Shapiro H."/>
            <person name="Siaut M."/>
            <person name="Stanley M."/>
            <person name="Sussman M.R."/>
            <person name="Taylor A.R."/>
            <person name="Vardi A."/>
            <person name="von Dassow P."/>
            <person name="Vyverman W."/>
            <person name="Willis A."/>
            <person name="Wyrwicz L.S."/>
            <person name="Rokhsar D.S."/>
            <person name="Weissenbach J."/>
            <person name="Armbrust E.V."/>
            <person name="Green B.R."/>
            <person name="Van de Peer Y."/>
            <person name="Grigoriev I.V."/>
        </authorList>
    </citation>
    <scope>NUCLEOTIDE SEQUENCE [LARGE SCALE GENOMIC DNA]</scope>
    <source>
        <strain evidence="5 6">CCAP 1055/1</strain>
    </source>
</reference>
<keyword evidence="2" id="KW-0378">Hydrolase</keyword>
<dbReference type="GO" id="GO:0006508">
    <property type="term" value="P:proteolysis"/>
    <property type="evidence" value="ECO:0007669"/>
    <property type="project" value="InterPro"/>
</dbReference>
<reference evidence="6" key="2">
    <citation type="submission" date="2008-08" db="EMBL/GenBank/DDBJ databases">
        <authorList>
            <consortium name="Diatom Consortium"/>
            <person name="Grigoriev I."/>
            <person name="Grimwood J."/>
            <person name="Kuo A."/>
            <person name="Otillar R.P."/>
            <person name="Salamov A."/>
            <person name="Detter J.C."/>
            <person name="Lindquist E."/>
            <person name="Shapiro H."/>
            <person name="Lucas S."/>
            <person name="Glavina del Rio T."/>
            <person name="Pitluck S."/>
            <person name="Rokhsar D."/>
            <person name="Bowler C."/>
        </authorList>
    </citation>
    <scope>GENOME REANNOTATION</scope>
    <source>
        <strain evidence="6">CCAP 1055/1</strain>
    </source>
</reference>
<dbReference type="GO" id="GO:0016020">
    <property type="term" value="C:membrane"/>
    <property type="evidence" value="ECO:0007669"/>
    <property type="project" value="TreeGrafter"/>
</dbReference>
<dbReference type="Proteomes" id="UP000000759">
    <property type="component" value="Chromosome 16"/>
</dbReference>
<dbReference type="InterPro" id="IPR050266">
    <property type="entry name" value="AB_hydrolase_sf"/>
</dbReference>
<name>B7G635_PHATC</name>
<dbReference type="PaxDb" id="2850-Phatr48133"/>
<dbReference type="STRING" id="556484.B7G635"/>
<evidence type="ECO:0000256" key="3">
    <source>
        <dbReference type="SAM" id="MobiDB-lite"/>
    </source>
</evidence>
<dbReference type="eggNOG" id="ENOG502S8ER">
    <property type="taxonomic scope" value="Eukaryota"/>
</dbReference>
<organism evidence="5 6">
    <name type="scientific">Phaeodactylum tricornutum (strain CCAP 1055/1)</name>
    <dbReference type="NCBI Taxonomy" id="556484"/>
    <lineage>
        <taxon>Eukaryota</taxon>
        <taxon>Sar</taxon>
        <taxon>Stramenopiles</taxon>
        <taxon>Ochrophyta</taxon>
        <taxon>Bacillariophyta</taxon>
        <taxon>Bacillariophyceae</taxon>
        <taxon>Bacillariophycidae</taxon>
        <taxon>Naviculales</taxon>
        <taxon>Phaeodactylaceae</taxon>
        <taxon>Phaeodactylum</taxon>
    </lineage>
</organism>
<protein>
    <recommendedName>
        <fullName evidence="4">AB hydrolase-1 domain-containing protein</fullName>
    </recommendedName>
</protein>
<evidence type="ECO:0000256" key="1">
    <source>
        <dbReference type="ARBA" id="ARBA00010088"/>
    </source>
</evidence>